<accession>K1THF9</accession>
<organism evidence="5">
    <name type="scientific">human gut metagenome</name>
    <dbReference type="NCBI Taxonomy" id="408170"/>
    <lineage>
        <taxon>unclassified sequences</taxon>
        <taxon>metagenomes</taxon>
        <taxon>organismal metagenomes</taxon>
    </lineage>
</organism>
<gene>
    <name evidence="5" type="ORF">LEA_13743</name>
</gene>
<dbReference type="InterPro" id="IPR036942">
    <property type="entry name" value="Beta-barrel_TonB_sf"/>
</dbReference>
<dbReference type="InterPro" id="IPR000531">
    <property type="entry name" value="Beta-barrel_TonB"/>
</dbReference>
<name>K1THF9_9ZZZZ</name>
<feature type="domain" description="TonB-dependent receptor-like beta-barrel" evidence="4">
    <location>
        <begin position="23"/>
        <end position="158"/>
    </location>
</feature>
<protein>
    <recommendedName>
        <fullName evidence="4">TonB-dependent receptor-like beta-barrel domain-containing protein</fullName>
    </recommendedName>
</protein>
<comment type="subcellular location">
    <subcellularLocation>
        <location evidence="1">Cell outer membrane</location>
    </subcellularLocation>
</comment>
<dbReference type="AlphaFoldDB" id="K1THF9"/>
<evidence type="ECO:0000259" key="4">
    <source>
        <dbReference type="Pfam" id="PF00593"/>
    </source>
</evidence>
<feature type="non-terminal residue" evidence="5">
    <location>
        <position position="1"/>
    </location>
</feature>
<sequence>QVGNSQISGRRFAYLATVTDSSSTSYTFGKNMDQNFGTTAINEYAVDVTWEVADKTDIGVDMRLLNNKLNFQFDYFKESREGIYLRRSSIPAYVGMINNPYGNIGRVENKGVEFSINYANSWGDWSLSLMGNYSFNRNKVLEDDSTAAYPWQSTIGNKVGQRFGLVALGLFESYEEIAASPMQTGDTRPGDIKYKDVNGDGKIDEYDKVPIGWGSVPEIMYGFGFSIGWKNLSLTAMFQGAALLRNLSRPQYALLHFLLQHKQ</sequence>
<proteinExistence type="predicted"/>
<keyword evidence="3" id="KW-0998">Cell outer membrane</keyword>
<dbReference type="EMBL" id="AJWY01009328">
    <property type="protein sequence ID" value="EKC58681.1"/>
    <property type="molecule type" value="Genomic_DNA"/>
</dbReference>
<dbReference type="Pfam" id="PF00593">
    <property type="entry name" value="TonB_dep_Rec_b-barrel"/>
    <property type="match status" value="1"/>
</dbReference>
<dbReference type="GO" id="GO:0009279">
    <property type="term" value="C:cell outer membrane"/>
    <property type="evidence" value="ECO:0007669"/>
    <property type="project" value="UniProtKB-SubCell"/>
</dbReference>
<evidence type="ECO:0000256" key="3">
    <source>
        <dbReference type="ARBA" id="ARBA00023237"/>
    </source>
</evidence>
<dbReference type="SUPFAM" id="SSF56935">
    <property type="entry name" value="Porins"/>
    <property type="match status" value="1"/>
</dbReference>
<comment type="caution">
    <text evidence="5">The sequence shown here is derived from an EMBL/GenBank/DDBJ whole genome shotgun (WGS) entry which is preliminary data.</text>
</comment>
<evidence type="ECO:0000256" key="2">
    <source>
        <dbReference type="ARBA" id="ARBA00023136"/>
    </source>
</evidence>
<evidence type="ECO:0000256" key="1">
    <source>
        <dbReference type="ARBA" id="ARBA00004442"/>
    </source>
</evidence>
<reference evidence="5" key="1">
    <citation type="journal article" date="2013" name="Environ. Microbiol.">
        <title>Microbiota from the distal guts of lean and obese adolescents exhibit partial functional redundancy besides clear differences in community structure.</title>
        <authorList>
            <person name="Ferrer M."/>
            <person name="Ruiz A."/>
            <person name="Lanza F."/>
            <person name="Haange S.B."/>
            <person name="Oberbach A."/>
            <person name="Till H."/>
            <person name="Bargiela R."/>
            <person name="Campoy C."/>
            <person name="Segura M.T."/>
            <person name="Richter M."/>
            <person name="von Bergen M."/>
            <person name="Seifert J."/>
            <person name="Suarez A."/>
        </authorList>
    </citation>
    <scope>NUCLEOTIDE SEQUENCE</scope>
</reference>
<dbReference type="Gene3D" id="2.40.170.20">
    <property type="entry name" value="TonB-dependent receptor, beta-barrel domain"/>
    <property type="match status" value="1"/>
</dbReference>
<evidence type="ECO:0000313" key="5">
    <source>
        <dbReference type="EMBL" id="EKC58681.1"/>
    </source>
</evidence>
<keyword evidence="2" id="KW-0472">Membrane</keyword>